<accession>A0A0E9RQM0</accession>
<dbReference type="EMBL" id="GBXM01077116">
    <property type="protein sequence ID" value="JAH31461.1"/>
    <property type="molecule type" value="Transcribed_RNA"/>
</dbReference>
<dbReference type="AlphaFoldDB" id="A0A0E9RQM0"/>
<sequence>MPMSVTPVAHGDEGQLLLTIYTAVTGG</sequence>
<reference evidence="1" key="2">
    <citation type="journal article" date="2015" name="Fish Shellfish Immunol.">
        <title>Early steps in the European eel (Anguilla anguilla)-Vibrio vulnificus interaction in the gills: Role of the RtxA13 toxin.</title>
        <authorList>
            <person name="Callol A."/>
            <person name="Pajuelo D."/>
            <person name="Ebbesson L."/>
            <person name="Teles M."/>
            <person name="MacKenzie S."/>
            <person name="Amaro C."/>
        </authorList>
    </citation>
    <scope>NUCLEOTIDE SEQUENCE</scope>
</reference>
<reference evidence="1" key="1">
    <citation type="submission" date="2014-11" db="EMBL/GenBank/DDBJ databases">
        <authorList>
            <person name="Amaro Gonzalez C."/>
        </authorList>
    </citation>
    <scope>NUCLEOTIDE SEQUENCE</scope>
</reference>
<organism evidence="1">
    <name type="scientific">Anguilla anguilla</name>
    <name type="common">European freshwater eel</name>
    <name type="synonym">Muraena anguilla</name>
    <dbReference type="NCBI Taxonomy" id="7936"/>
    <lineage>
        <taxon>Eukaryota</taxon>
        <taxon>Metazoa</taxon>
        <taxon>Chordata</taxon>
        <taxon>Craniata</taxon>
        <taxon>Vertebrata</taxon>
        <taxon>Euteleostomi</taxon>
        <taxon>Actinopterygii</taxon>
        <taxon>Neopterygii</taxon>
        <taxon>Teleostei</taxon>
        <taxon>Anguilliformes</taxon>
        <taxon>Anguillidae</taxon>
        <taxon>Anguilla</taxon>
    </lineage>
</organism>
<protein>
    <submittedName>
        <fullName evidence="1">Uncharacterized protein</fullName>
    </submittedName>
</protein>
<proteinExistence type="predicted"/>
<name>A0A0E9RQM0_ANGAN</name>
<evidence type="ECO:0000313" key="1">
    <source>
        <dbReference type="EMBL" id="JAH31461.1"/>
    </source>
</evidence>